<evidence type="ECO:0000256" key="8">
    <source>
        <dbReference type="ARBA" id="ARBA00022989"/>
    </source>
</evidence>
<dbReference type="PROSITE" id="PS51013">
    <property type="entry name" value="PANNEXIN"/>
    <property type="match status" value="1"/>
</dbReference>
<keyword evidence="11 12" id="KW-0407">Ion channel</keyword>
<gene>
    <name evidence="12" type="primary">inx</name>
    <name evidence="13" type="ORF">AB6A40_011446</name>
</gene>
<comment type="caution">
    <text evidence="13">The sequence shown here is derived from an EMBL/GenBank/DDBJ whole genome shotgun (WGS) entry which is preliminary data.</text>
</comment>
<evidence type="ECO:0000256" key="5">
    <source>
        <dbReference type="ARBA" id="ARBA00022692"/>
    </source>
</evidence>
<dbReference type="EMBL" id="JBGFUD010020674">
    <property type="protein sequence ID" value="MFH4984737.1"/>
    <property type="molecule type" value="Genomic_DNA"/>
</dbReference>
<sequence>MGNLQTHTVQCVLVVNIFTEKIFVLLWTWFVILSAVTVISLINWIYLLASKCSKERFILSHLEMCEIPFDKNTEGDPFTLLLLA</sequence>
<dbReference type="GO" id="GO:0034220">
    <property type="term" value="P:monoatomic ion transmembrane transport"/>
    <property type="evidence" value="ECO:0007669"/>
    <property type="project" value="UniProtKB-KW"/>
</dbReference>
<dbReference type="GO" id="GO:0005921">
    <property type="term" value="C:gap junction"/>
    <property type="evidence" value="ECO:0007669"/>
    <property type="project" value="UniProtKB-SubCell"/>
</dbReference>
<keyword evidence="7" id="KW-0965">Cell junction</keyword>
<evidence type="ECO:0000256" key="7">
    <source>
        <dbReference type="ARBA" id="ARBA00022949"/>
    </source>
</evidence>
<evidence type="ECO:0000256" key="9">
    <source>
        <dbReference type="ARBA" id="ARBA00023065"/>
    </source>
</evidence>
<evidence type="ECO:0000256" key="3">
    <source>
        <dbReference type="ARBA" id="ARBA00022448"/>
    </source>
</evidence>
<comment type="caution">
    <text evidence="12">Lacks conserved residue(s) required for the propagation of feature annotation.</text>
</comment>
<evidence type="ECO:0000256" key="4">
    <source>
        <dbReference type="ARBA" id="ARBA00022475"/>
    </source>
</evidence>
<evidence type="ECO:0000256" key="12">
    <source>
        <dbReference type="RuleBase" id="RU010713"/>
    </source>
</evidence>
<dbReference type="Proteomes" id="UP001608902">
    <property type="component" value="Unassembled WGS sequence"/>
</dbReference>
<evidence type="ECO:0000313" key="13">
    <source>
        <dbReference type="EMBL" id="MFH4984737.1"/>
    </source>
</evidence>
<reference evidence="13 14" key="1">
    <citation type="submission" date="2024-08" db="EMBL/GenBank/DDBJ databases">
        <title>Gnathostoma spinigerum genome.</title>
        <authorList>
            <person name="Gonzalez-Bertolin B."/>
            <person name="Monzon S."/>
            <person name="Zaballos A."/>
            <person name="Jimenez P."/>
            <person name="Dekumyoy P."/>
            <person name="Varona S."/>
            <person name="Cuesta I."/>
            <person name="Sumanam S."/>
            <person name="Adisakwattana P."/>
            <person name="Gasser R.B."/>
            <person name="Hernandez-Gonzalez A."/>
            <person name="Young N.D."/>
            <person name="Perteguer M.J."/>
        </authorList>
    </citation>
    <scope>NUCLEOTIDE SEQUENCE [LARGE SCALE GENOMIC DNA]</scope>
    <source>
        <strain evidence="13">AL3</strain>
        <tissue evidence="13">Liver</tissue>
    </source>
</reference>
<evidence type="ECO:0000256" key="1">
    <source>
        <dbReference type="ARBA" id="ARBA00004610"/>
    </source>
</evidence>
<keyword evidence="10 12" id="KW-0472">Membrane</keyword>
<evidence type="ECO:0000313" key="14">
    <source>
        <dbReference type="Proteomes" id="UP001608902"/>
    </source>
</evidence>
<dbReference type="InterPro" id="IPR000990">
    <property type="entry name" value="Innexin"/>
</dbReference>
<name>A0ABD6F432_9BILA</name>
<dbReference type="PANTHER" id="PTHR11893:SF9">
    <property type="entry name" value="INNEXIN-7"/>
    <property type="match status" value="1"/>
</dbReference>
<keyword evidence="4" id="KW-1003">Cell membrane</keyword>
<keyword evidence="9 12" id="KW-0406">Ion transport</keyword>
<evidence type="ECO:0000256" key="11">
    <source>
        <dbReference type="ARBA" id="ARBA00023303"/>
    </source>
</evidence>
<keyword evidence="5 12" id="KW-0812">Transmembrane</keyword>
<keyword evidence="3 12" id="KW-0813">Transport</keyword>
<organism evidence="13 14">
    <name type="scientific">Gnathostoma spinigerum</name>
    <dbReference type="NCBI Taxonomy" id="75299"/>
    <lineage>
        <taxon>Eukaryota</taxon>
        <taxon>Metazoa</taxon>
        <taxon>Ecdysozoa</taxon>
        <taxon>Nematoda</taxon>
        <taxon>Chromadorea</taxon>
        <taxon>Rhabditida</taxon>
        <taxon>Spirurina</taxon>
        <taxon>Gnathostomatomorpha</taxon>
        <taxon>Gnathostomatoidea</taxon>
        <taxon>Gnathostomatidae</taxon>
        <taxon>Gnathostoma</taxon>
    </lineage>
</organism>
<keyword evidence="14" id="KW-1185">Reference proteome</keyword>
<feature type="transmembrane region" description="Helical" evidence="12">
    <location>
        <begin position="22"/>
        <end position="49"/>
    </location>
</feature>
<evidence type="ECO:0000256" key="10">
    <source>
        <dbReference type="ARBA" id="ARBA00023136"/>
    </source>
</evidence>
<accession>A0ABD6F432</accession>
<comment type="function">
    <text evidence="12">Structural component of the gap junctions.</text>
</comment>
<evidence type="ECO:0000256" key="6">
    <source>
        <dbReference type="ARBA" id="ARBA00022868"/>
    </source>
</evidence>
<evidence type="ECO:0000256" key="2">
    <source>
        <dbReference type="ARBA" id="ARBA00004651"/>
    </source>
</evidence>
<dbReference type="PANTHER" id="PTHR11893">
    <property type="entry name" value="INNEXIN"/>
    <property type="match status" value="1"/>
</dbReference>
<dbReference type="GO" id="GO:0005886">
    <property type="term" value="C:plasma membrane"/>
    <property type="evidence" value="ECO:0007669"/>
    <property type="project" value="UniProtKB-SubCell"/>
</dbReference>
<protein>
    <recommendedName>
        <fullName evidence="12">Innexin</fullName>
    </recommendedName>
</protein>
<proteinExistence type="inferred from homology"/>
<keyword evidence="6" id="KW-0303">Gap junction</keyword>
<dbReference type="Pfam" id="PF00876">
    <property type="entry name" value="Innexin"/>
    <property type="match status" value="1"/>
</dbReference>
<comment type="subcellular location">
    <subcellularLocation>
        <location evidence="1">Cell junction</location>
        <location evidence="1">Gap junction</location>
    </subcellularLocation>
    <subcellularLocation>
        <location evidence="2 12">Cell membrane</location>
        <topology evidence="2 12">Multi-pass membrane protein</topology>
    </subcellularLocation>
</comment>
<keyword evidence="8 12" id="KW-1133">Transmembrane helix</keyword>
<comment type="similarity">
    <text evidence="12">Belongs to the pannexin family.</text>
</comment>
<dbReference type="AlphaFoldDB" id="A0ABD6F432"/>